<protein>
    <submittedName>
        <fullName evidence="2">ATP-binding protein</fullName>
    </submittedName>
</protein>
<evidence type="ECO:0000259" key="1">
    <source>
        <dbReference type="Pfam" id="PF13401"/>
    </source>
</evidence>
<dbReference type="InterPro" id="IPR052026">
    <property type="entry name" value="ExeA_AAA_ATPase_DNA-bind"/>
</dbReference>
<reference evidence="3" key="1">
    <citation type="journal article" date="2019" name="Int. J. Syst. Evol. Microbiol.">
        <title>The Global Catalogue of Microorganisms (GCM) 10K type strain sequencing project: providing services to taxonomists for standard genome sequencing and annotation.</title>
        <authorList>
            <consortium name="The Broad Institute Genomics Platform"/>
            <consortium name="The Broad Institute Genome Sequencing Center for Infectious Disease"/>
            <person name="Wu L."/>
            <person name="Ma J."/>
        </authorList>
    </citation>
    <scope>NUCLEOTIDE SEQUENCE [LARGE SCALE GENOMIC DNA]</scope>
    <source>
        <strain evidence="3">JCM 17805</strain>
    </source>
</reference>
<keyword evidence="2" id="KW-0547">Nucleotide-binding</keyword>
<keyword evidence="3" id="KW-1185">Reference proteome</keyword>
<dbReference type="SUPFAM" id="SSF52540">
    <property type="entry name" value="P-loop containing nucleoside triphosphate hydrolases"/>
    <property type="match status" value="1"/>
</dbReference>
<name>A0ABP8V5K2_9GAMM</name>
<evidence type="ECO:0000313" key="2">
    <source>
        <dbReference type="EMBL" id="GAA4650809.1"/>
    </source>
</evidence>
<comment type="caution">
    <text evidence="2">The sequence shown here is derived from an EMBL/GenBank/DDBJ whole genome shotgun (WGS) entry which is preliminary data.</text>
</comment>
<dbReference type="PANTHER" id="PTHR35894">
    <property type="entry name" value="GENERAL SECRETION PATHWAY PROTEIN A-RELATED"/>
    <property type="match status" value="1"/>
</dbReference>
<dbReference type="InterPro" id="IPR027417">
    <property type="entry name" value="P-loop_NTPase"/>
</dbReference>
<organism evidence="2 3">
    <name type="scientific">Kistimonas scapharcae</name>
    <dbReference type="NCBI Taxonomy" id="1036133"/>
    <lineage>
        <taxon>Bacteria</taxon>
        <taxon>Pseudomonadati</taxon>
        <taxon>Pseudomonadota</taxon>
        <taxon>Gammaproteobacteria</taxon>
        <taxon>Oceanospirillales</taxon>
        <taxon>Endozoicomonadaceae</taxon>
        <taxon>Kistimonas</taxon>
    </lineage>
</organism>
<dbReference type="Pfam" id="PF13401">
    <property type="entry name" value="AAA_22"/>
    <property type="match status" value="1"/>
</dbReference>
<dbReference type="PANTHER" id="PTHR35894:SF5">
    <property type="entry name" value="MU-LIKE PROPHAGE FLUMU DNA TRANSPOSITION PROTEIN B"/>
    <property type="match status" value="1"/>
</dbReference>
<dbReference type="EMBL" id="BAABFL010000422">
    <property type="protein sequence ID" value="GAA4650809.1"/>
    <property type="molecule type" value="Genomic_DNA"/>
</dbReference>
<dbReference type="Gene3D" id="3.40.50.300">
    <property type="entry name" value="P-loop containing nucleotide triphosphate hydrolases"/>
    <property type="match status" value="1"/>
</dbReference>
<proteinExistence type="predicted"/>
<dbReference type="RefSeq" id="WP_345197056.1">
    <property type="nucleotide sequence ID" value="NZ_BAABFL010000422.1"/>
</dbReference>
<sequence>MNHKIVLVKNIMRLSAAADALINRPTEMDGMGLIWGPTGYGKTTAACWLINRVDGYYLRARSTWSPTTMLHQLCKELLLEPRGNRDSLVDMVVRQLLETGRPLFIDEADYLLDNKRHRDEMLNVLRDIHDLSRAPIILIGMREIEVKIRRMDQLDGRITQRVVFEPTDYEDTRRLADETCDITVADDLLRTLHQQSGGSVRLLKAGLYQVELFGKARNLERVSLAEWGNEAFRIGRAPRA</sequence>
<dbReference type="GO" id="GO:0005524">
    <property type="term" value="F:ATP binding"/>
    <property type="evidence" value="ECO:0007669"/>
    <property type="project" value="UniProtKB-KW"/>
</dbReference>
<dbReference type="Proteomes" id="UP001500604">
    <property type="component" value="Unassembled WGS sequence"/>
</dbReference>
<gene>
    <name evidence="2" type="ORF">GCM10023116_30920</name>
</gene>
<evidence type="ECO:0000313" key="3">
    <source>
        <dbReference type="Proteomes" id="UP001500604"/>
    </source>
</evidence>
<feature type="domain" description="ORC1/DEAH AAA+ ATPase" evidence="1">
    <location>
        <begin position="29"/>
        <end position="145"/>
    </location>
</feature>
<keyword evidence="2" id="KW-0067">ATP-binding</keyword>
<accession>A0ABP8V5K2</accession>
<dbReference type="InterPro" id="IPR049945">
    <property type="entry name" value="AAA_22"/>
</dbReference>